<sequence>MADQAPTSVKHELKSHNKTQTNQQLQHDQAQPPKGNQTIRTILPTTLIKLSSSILHHLASLTNIHIPLDHPIWALLEKHVYALPNPPPPRTRPPNKPMQVLCVGLPRSGTESLQQALLTLGYDHTYHGWDIVYDDEVHSPSWVKIARMKWYPDIVTLSHSPKSVRITAKEFDSVLGHSQAVTDAAASCFAREIIEAYPDAKVILNMRRDVEGWHKSVVGTLVKANQSWGFWIASWLDRECFWAWHVYERFLWTGLFRASDGDLKKAVERNGRGVYYEHHAMIRGLVPKERLLEWYIDDGWEPLCRFLGKPVPPPNVPFPHANAANGGWKTREEQCNKRWVDQAFLNLIMGVLGVILVAFGGRWWLG</sequence>
<keyword evidence="2" id="KW-0812">Transmembrane</keyword>
<dbReference type="InterPro" id="IPR027417">
    <property type="entry name" value="P-loop_NTPase"/>
</dbReference>
<reference evidence="3" key="2">
    <citation type="submission" date="2023-05" db="EMBL/GenBank/DDBJ databases">
        <authorList>
            <consortium name="Lawrence Berkeley National Laboratory"/>
            <person name="Steindorff A."/>
            <person name="Hensen N."/>
            <person name="Bonometti L."/>
            <person name="Westerberg I."/>
            <person name="Brannstrom I.O."/>
            <person name="Guillou S."/>
            <person name="Cros-Aarteil S."/>
            <person name="Calhoun S."/>
            <person name="Haridas S."/>
            <person name="Kuo A."/>
            <person name="Mondo S."/>
            <person name="Pangilinan J."/>
            <person name="Riley R."/>
            <person name="Labutti K."/>
            <person name="Andreopoulos B."/>
            <person name="Lipzen A."/>
            <person name="Chen C."/>
            <person name="Yanf M."/>
            <person name="Daum C."/>
            <person name="Ng V."/>
            <person name="Clum A."/>
            <person name="Ohm R."/>
            <person name="Martin F."/>
            <person name="Silar P."/>
            <person name="Natvig D."/>
            <person name="Lalanne C."/>
            <person name="Gautier V."/>
            <person name="Ament-Velasquez S.L."/>
            <person name="Kruys A."/>
            <person name="Hutchinson M.I."/>
            <person name="Powell A.J."/>
            <person name="Barry K."/>
            <person name="Miller A.N."/>
            <person name="Grigoriev I.V."/>
            <person name="Debuchy R."/>
            <person name="Gladieux P."/>
            <person name="Thoren M.H."/>
            <person name="Johannesson H."/>
        </authorList>
    </citation>
    <scope>NUCLEOTIDE SEQUENCE</scope>
    <source>
        <strain evidence="3">PSN293</strain>
    </source>
</reference>
<name>A0AAN6XYB1_9PEZI</name>
<dbReference type="GO" id="GO:0016787">
    <property type="term" value="F:hydrolase activity"/>
    <property type="evidence" value="ECO:0007669"/>
    <property type="project" value="UniProtKB-KW"/>
</dbReference>
<dbReference type="PANTHER" id="PTHR36978:SF8">
    <property type="entry name" value="NAD DEPENDENT EPIMERASE_DEHYDRATASE"/>
    <property type="match status" value="1"/>
</dbReference>
<feature type="transmembrane region" description="Helical" evidence="2">
    <location>
        <begin position="343"/>
        <end position="365"/>
    </location>
</feature>
<proteinExistence type="predicted"/>
<dbReference type="Pfam" id="PF17784">
    <property type="entry name" value="Sulfotransfer_4"/>
    <property type="match status" value="1"/>
</dbReference>
<comment type="caution">
    <text evidence="3">The sequence shown here is derived from an EMBL/GenBank/DDBJ whole genome shotgun (WGS) entry which is preliminary data.</text>
</comment>
<feature type="non-terminal residue" evidence="3">
    <location>
        <position position="1"/>
    </location>
</feature>
<dbReference type="SUPFAM" id="SSF52540">
    <property type="entry name" value="P-loop containing nucleoside triphosphate hydrolases"/>
    <property type="match status" value="1"/>
</dbReference>
<protein>
    <submittedName>
        <fullName evidence="3">P-loop containing nucleoside triphosphate hydrolase protein</fullName>
    </submittedName>
</protein>
<dbReference type="Proteomes" id="UP001301769">
    <property type="component" value="Unassembled WGS sequence"/>
</dbReference>
<keyword evidence="2" id="KW-1133">Transmembrane helix</keyword>
<keyword evidence="3" id="KW-0378">Hydrolase</keyword>
<reference evidence="3" key="1">
    <citation type="journal article" date="2023" name="Mol. Phylogenet. Evol.">
        <title>Genome-scale phylogeny and comparative genomics of the fungal order Sordariales.</title>
        <authorList>
            <person name="Hensen N."/>
            <person name="Bonometti L."/>
            <person name="Westerberg I."/>
            <person name="Brannstrom I.O."/>
            <person name="Guillou S."/>
            <person name="Cros-Aarteil S."/>
            <person name="Calhoun S."/>
            <person name="Haridas S."/>
            <person name="Kuo A."/>
            <person name="Mondo S."/>
            <person name="Pangilinan J."/>
            <person name="Riley R."/>
            <person name="LaButti K."/>
            <person name="Andreopoulos B."/>
            <person name="Lipzen A."/>
            <person name="Chen C."/>
            <person name="Yan M."/>
            <person name="Daum C."/>
            <person name="Ng V."/>
            <person name="Clum A."/>
            <person name="Steindorff A."/>
            <person name="Ohm R.A."/>
            <person name="Martin F."/>
            <person name="Silar P."/>
            <person name="Natvig D.O."/>
            <person name="Lalanne C."/>
            <person name="Gautier V."/>
            <person name="Ament-Velasquez S.L."/>
            <person name="Kruys A."/>
            <person name="Hutchinson M.I."/>
            <person name="Powell A.J."/>
            <person name="Barry K."/>
            <person name="Miller A.N."/>
            <person name="Grigoriev I.V."/>
            <person name="Debuchy R."/>
            <person name="Gladieux P."/>
            <person name="Hiltunen Thoren M."/>
            <person name="Johannesson H."/>
        </authorList>
    </citation>
    <scope>NUCLEOTIDE SEQUENCE</scope>
    <source>
        <strain evidence="3">PSN293</strain>
    </source>
</reference>
<dbReference type="PANTHER" id="PTHR36978">
    <property type="entry name" value="P-LOOP CONTAINING NUCLEOTIDE TRIPHOSPHATE HYDROLASE"/>
    <property type="match status" value="1"/>
</dbReference>
<dbReference type="AlphaFoldDB" id="A0AAN6XYB1"/>
<evidence type="ECO:0000256" key="2">
    <source>
        <dbReference type="SAM" id="Phobius"/>
    </source>
</evidence>
<organism evidence="3 4">
    <name type="scientific">Rhypophila decipiens</name>
    <dbReference type="NCBI Taxonomy" id="261697"/>
    <lineage>
        <taxon>Eukaryota</taxon>
        <taxon>Fungi</taxon>
        <taxon>Dikarya</taxon>
        <taxon>Ascomycota</taxon>
        <taxon>Pezizomycotina</taxon>
        <taxon>Sordariomycetes</taxon>
        <taxon>Sordariomycetidae</taxon>
        <taxon>Sordariales</taxon>
        <taxon>Naviculisporaceae</taxon>
        <taxon>Rhypophila</taxon>
    </lineage>
</organism>
<evidence type="ECO:0000256" key="1">
    <source>
        <dbReference type="SAM" id="MobiDB-lite"/>
    </source>
</evidence>
<dbReference type="Gene3D" id="3.40.50.300">
    <property type="entry name" value="P-loop containing nucleotide triphosphate hydrolases"/>
    <property type="match status" value="1"/>
</dbReference>
<feature type="region of interest" description="Disordered" evidence="1">
    <location>
        <begin position="1"/>
        <end position="37"/>
    </location>
</feature>
<accession>A0AAN6XYB1</accession>
<keyword evidence="2" id="KW-0472">Membrane</keyword>
<dbReference type="EMBL" id="MU858271">
    <property type="protein sequence ID" value="KAK4207830.1"/>
    <property type="molecule type" value="Genomic_DNA"/>
</dbReference>
<keyword evidence="4" id="KW-1185">Reference proteome</keyword>
<evidence type="ECO:0000313" key="4">
    <source>
        <dbReference type="Proteomes" id="UP001301769"/>
    </source>
</evidence>
<evidence type="ECO:0000313" key="3">
    <source>
        <dbReference type="EMBL" id="KAK4207830.1"/>
    </source>
</evidence>
<gene>
    <name evidence="3" type="ORF">QBC37DRAFT_326704</name>
</gene>
<feature type="compositionally biased region" description="Polar residues" evidence="1">
    <location>
        <begin position="18"/>
        <end position="37"/>
    </location>
</feature>
<dbReference type="InterPro" id="IPR040632">
    <property type="entry name" value="Sulfotransfer_4"/>
</dbReference>